<keyword evidence="15" id="KW-1185">Reference proteome</keyword>
<dbReference type="PANTHER" id="PTHR30153">
    <property type="entry name" value="REPLICATIVE DNA HELICASE DNAB"/>
    <property type="match status" value="1"/>
</dbReference>
<proteinExistence type="inferred from homology"/>
<dbReference type="GO" id="GO:1990077">
    <property type="term" value="C:primosome complex"/>
    <property type="evidence" value="ECO:0007669"/>
    <property type="project" value="UniProtKB-UniRule"/>
</dbReference>
<keyword evidence="4 12" id="KW-0547">Nucleotide-binding</keyword>
<dbReference type="InterPro" id="IPR007692">
    <property type="entry name" value="DNA_helicase_DnaB"/>
</dbReference>
<protein>
    <recommendedName>
        <fullName evidence="11 12">Replicative DNA helicase</fullName>
        <ecNumber evidence="11 12">5.6.2.3</ecNumber>
    </recommendedName>
</protein>
<dbReference type="AlphaFoldDB" id="A0A220U7E7"/>
<dbReference type="SUPFAM" id="SSF48024">
    <property type="entry name" value="N-terminal domain of DnaB helicase"/>
    <property type="match status" value="1"/>
</dbReference>
<keyword evidence="6 12" id="KW-0347">Helicase</keyword>
<dbReference type="InterPro" id="IPR036185">
    <property type="entry name" value="DNA_heli_DnaB-like_N_sf"/>
</dbReference>
<dbReference type="InterPro" id="IPR007693">
    <property type="entry name" value="DNA_helicase_DnaB-like_N"/>
</dbReference>
<evidence type="ECO:0000259" key="13">
    <source>
        <dbReference type="PROSITE" id="PS51199"/>
    </source>
</evidence>
<dbReference type="InterPro" id="IPR007694">
    <property type="entry name" value="DNA_helicase_DnaB-like_C"/>
</dbReference>
<evidence type="ECO:0000256" key="2">
    <source>
        <dbReference type="ARBA" id="ARBA00022515"/>
    </source>
</evidence>
<dbReference type="Pfam" id="PF00772">
    <property type="entry name" value="DnaB"/>
    <property type="match status" value="1"/>
</dbReference>
<dbReference type="SUPFAM" id="SSF52540">
    <property type="entry name" value="P-loop containing nucleoside triphosphate hydrolases"/>
    <property type="match status" value="1"/>
</dbReference>
<evidence type="ECO:0000256" key="8">
    <source>
        <dbReference type="ARBA" id="ARBA00023125"/>
    </source>
</evidence>
<dbReference type="Gene3D" id="3.40.50.300">
    <property type="entry name" value="P-loop containing nucleotide triphosphate hydrolases"/>
    <property type="match status" value="1"/>
</dbReference>
<keyword evidence="8 12" id="KW-0238">DNA-binding</keyword>
<feature type="domain" description="SF4 helicase" evidence="13">
    <location>
        <begin position="158"/>
        <end position="419"/>
    </location>
</feature>
<comment type="similarity">
    <text evidence="1 12">Belongs to the helicase family. DnaB subfamily.</text>
</comment>
<dbReference type="GO" id="GO:0005524">
    <property type="term" value="F:ATP binding"/>
    <property type="evidence" value="ECO:0007669"/>
    <property type="project" value="UniProtKB-UniRule"/>
</dbReference>
<name>A0A220U7E7_9BACI</name>
<dbReference type="EC" id="5.6.2.3" evidence="11 12"/>
<dbReference type="GO" id="GO:0006269">
    <property type="term" value="P:DNA replication, synthesis of primer"/>
    <property type="evidence" value="ECO:0007669"/>
    <property type="project" value="UniProtKB-UniRule"/>
</dbReference>
<evidence type="ECO:0000313" key="14">
    <source>
        <dbReference type="EMBL" id="ASK64204.1"/>
    </source>
</evidence>
<dbReference type="Proteomes" id="UP000198312">
    <property type="component" value="Chromosome"/>
</dbReference>
<keyword evidence="3 12" id="KW-0235">DNA replication</keyword>
<keyword evidence="7 12" id="KW-0067">ATP-binding</keyword>
<dbReference type="NCBIfam" id="TIGR00665">
    <property type="entry name" value="DnaB"/>
    <property type="match status" value="1"/>
</dbReference>
<dbReference type="OrthoDB" id="9773982at2"/>
<dbReference type="GO" id="GO:0016887">
    <property type="term" value="F:ATP hydrolysis activity"/>
    <property type="evidence" value="ECO:0007669"/>
    <property type="project" value="RHEA"/>
</dbReference>
<dbReference type="InterPro" id="IPR016136">
    <property type="entry name" value="DNA_helicase_N/primase_C"/>
</dbReference>
<dbReference type="CDD" id="cd00984">
    <property type="entry name" value="DnaB_C"/>
    <property type="match status" value="1"/>
</dbReference>
<accession>A0A220U7E7</accession>
<dbReference type="PANTHER" id="PTHR30153:SF2">
    <property type="entry name" value="REPLICATIVE DNA HELICASE"/>
    <property type="match status" value="1"/>
</dbReference>
<keyword evidence="5 12" id="KW-0378">Hydrolase</keyword>
<dbReference type="KEGG" id="vil:CFK37_19660"/>
<gene>
    <name evidence="14" type="primary">dnaB</name>
    <name evidence="14" type="ORF">CFK37_19660</name>
</gene>
<evidence type="ECO:0000256" key="1">
    <source>
        <dbReference type="ARBA" id="ARBA00008428"/>
    </source>
</evidence>
<evidence type="ECO:0000256" key="3">
    <source>
        <dbReference type="ARBA" id="ARBA00022705"/>
    </source>
</evidence>
<organism evidence="14 15">
    <name type="scientific">Virgibacillus phasianinus</name>
    <dbReference type="NCBI Taxonomy" id="2017483"/>
    <lineage>
        <taxon>Bacteria</taxon>
        <taxon>Bacillati</taxon>
        <taxon>Bacillota</taxon>
        <taxon>Bacilli</taxon>
        <taxon>Bacillales</taxon>
        <taxon>Bacillaceae</taxon>
        <taxon>Virgibacillus</taxon>
    </lineage>
</organism>
<evidence type="ECO:0000256" key="6">
    <source>
        <dbReference type="ARBA" id="ARBA00022806"/>
    </source>
</evidence>
<evidence type="ECO:0000256" key="5">
    <source>
        <dbReference type="ARBA" id="ARBA00022801"/>
    </source>
</evidence>
<dbReference type="Pfam" id="PF03796">
    <property type="entry name" value="DnaB_C"/>
    <property type="match status" value="1"/>
</dbReference>
<dbReference type="GO" id="GO:0005829">
    <property type="term" value="C:cytosol"/>
    <property type="evidence" value="ECO:0007669"/>
    <property type="project" value="TreeGrafter"/>
</dbReference>
<keyword evidence="9" id="KW-0413">Isomerase</keyword>
<reference evidence="14 15" key="1">
    <citation type="submission" date="2017-07" db="EMBL/GenBank/DDBJ databases">
        <title>Virgibacillus sp. LM2416.</title>
        <authorList>
            <person name="Tak E.J."/>
            <person name="Bae J.-W."/>
        </authorList>
    </citation>
    <scope>NUCLEOTIDE SEQUENCE [LARGE SCALE GENOMIC DNA]</scope>
    <source>
        <strain evidence="14 15">LM2416</strain>
    </source>
</reference>
<evidence type="ECO:0000256" key="7">
    <source>
        <dbReference type="ARBA" id="ARBA00022840"/>
    </source>
</evidence>
<dbReference type="GO" id="GO:0043139">
    <property type="term" value="F:5'-3' DNA helicase activity"/>
    <property type="evidence" value="ECO:0007669"/>
    <property type="project" value="UniProtKB-EC"/>
</dbReference>
<evidence type="ECO:0000256" key="11">
    <source>
        <dbReference type="NCBIfam" id="TIGR00665"/>
    </source>
</evidence>
<evidence type="ECO:0000256" key="12">
    <source>
        <dbReference type="RuleBase" id="RU362085"/>
    </source>
</evidence>
<evidence type="ECO:0000313" key="15">
    <source>
        <dbReference type="Proteomes" id="UP000198312"/>
    </source>
</evidence>
<dbReference type="InterPro" id="IPR027417">
    <property type="entry name" value="P-loop_NTPase"/>
</dbReference>
<sequence length="419" mass="46919">MGLANFDAEISVLGSLLLEGSLFTDLELQVEHFYHAEHQVIFRAMKQVAGAGDNIDLVSVVTVLGESLAAVGGSSRLVEMAESVPSLERVKLYERLIFDAYRNRMSRSSALQFAENPTDEALDLLISQLTEYRELGVRQQDKTAYDYLLEITDDMCFPTDEQSGFCTSFHDLDDMTGGLQRGELIIVAARPSVGKTAFALNMAAGHAKNGGTSLIFSLEMGTKQLLQRMVSAEETINSQKWRNMIFSEQDYAHALQAIGAISTWDLHLYDNVRTVATIRSTVRKAVREHPGGRHAVFIDYLQLMTPSNKHERRDLEIGEITRELKLLAVELDIPIVLLSQLSRGVESRQNKRPLMSDLRESGNIEQDADVISFLYRDDYYSLEPSKTIEVIVAKQRNGPTGTVRLNFDKSYGRFENVVG</sequence>
<evidence type="ECO:0000256" key="9">
    <source>
        <dbReference type="ARBA" id="ARBA00023235"/>
    </source>
</evidence>
<keyword evidence="2 12" id="KW-0639">Primosome</keyword>
<dbReference type="PROSITE" id="PS51199">
    <property type="entry name" value="SF4_HELICASE"/>
    <property type="match status" value="1"/>
</dbReference>
<evidence type="ECO:0000256" key="10">
    <source>
        <dbReference type="ARBA" id="ARBA00048954"/>
    </source>
</evidence>
<evidence type="ECO:0000256" key="4">
    <source>
        <dbReference type="ARBA" id="ARBA00022741"/>
    </source>
</evidence>
<dbReference type="RefSeq" id="WP_089063461.1">
    <property type="nucleotide sequence ID" value="NZ_CP022315.1"/>
</dbReference>
<dbReference type="EMBL" id="CP022315">
    <property type="protein sequence ID" value="ASK64204.1"/>
    <property type="molecule type" value="Genomic_DNA"/>
</dbReference>
<comment type="function">
    <text evidence="12">The main replicative DNA helicase, it participates in initiation and elongation during chromosome replication. Travels ahead of the DNA replisome, separating dsDNA into templates for DNA synthesis. A processive ATP-dependent 5'-3' DNA helicase it has DNA-dependent ATPase activity.</text>
</comment>
<dbReference type="Gene3D" id="1.10.860.10">
    <property type="entry name" value="DNAb Helicase, Chain A"/>
    <property type="match status" value="1"/>
</dbReference>
<dbReference type="GO" id="GO:0003677">
    <property type="term" value="F:DNA binding"/>
    <property type="evidence" value="ECO:0007669"/>
    <property type="project" value="UniProtKB-UniRule"/>
</dbReference>
<comment type="catalytic activity">
    <reaction evidence="10 12">
        <text>ATP + H2O = ADP + phosphate + H(+)</text>
        <dbReference type="Rhea" id="RHEA:13065"/>
        <dbReference type="ChEBI" id="CHEBI:15377"/>
        <dbReference type="ChEBI" id="CHEBI:15378"/>
        <dbReference type="ChEBI" id="CHEBI:30616"/>
        <dbReference type="ChEBI" id="CHEBI:43474"/>
        <dbReference type="ChEBI" id="CHEBI:456216"/>
        <dbReference type="EC" id="5.6.2.3"/>
    </reaction>
</comment>